<organism evidence="2 3">
    <name type="scientific">Chlamydomonas schloesseri</name>
    <dbReference type="NCBI Taxonomy" id="2026947"/>
    <lineage>
        <taxon>Eukaryota</taxon>
        <taxon>Viridiplantae</taxon>
        <taxon>Chlorophyta</taxon>
        <taxon>core chlorophytes</taxon>
        <taxon>Chlorophyceae</taxon>
        <taxon>CS clade</taxon>
        <taxon>Chlamydomonadales</taxon>
        <taxon>Chlamydomonadaceae</taxon>
        <taxon>Chlamydomonas</taxon>
    </lineage>
</organism>
<reference evidence="2" key="1">
    <citation type="journal article" date="2020" name="bioRxiv">
        <title>Comparative genomics of Chlamydomonas.</title>
        <authorList>
            <person name="Craig R.J."/>
            <person name="Hasan A.R."/>
            <person name="Ness R.W."/>
            <person name="Keightley P.D."/>
        </authorList>
    </citation>
    <scope>NUCLEOTIDE SEQUENCE</scope>
    <source>
        <strain evidence="2">CCAP 11/173</strain>
    </source>
</reference>
<proteinExistence type="predicted"/>
<dbReference type="Proteomes" id="UP000613740">
    <property type="component" value="Unassembled WGS sequence"/>
</dbReference>
<comment type="caution">
    <text evidence="2">The sequence shown here is derived from an EMBL/GenBank/DDBJ whole genome shotgun (WGS) entry which is preliminary data.</text>
</comment>
<evidence type="ECO:0000313" key="2">
    <source>
        <dbReference type="EMBL" id="KAG2448112.1"/>
    </source>
</evidence>
<dbReference type="AlphaFoldDB" id="A0A835WIR1"/>
<dbReference type="EMBL" id="JAEHOD010000018">
    <property type="protein sequence ID" value="KAG2448112.1"/>
    <property type="molecule type" value="Genomic_DNA"/>
</dbReference>
<accession>A0A835WIR1</accession>
<gene>
    <name evidence="2" type="ORF">HYH02_006698</name>
</gene>
<sequence length="141" mass="14641">MQLATVFAEEIAGGMTVTAMITNLGKAEFDNKLRMRWNRFVGKSKGPWQVGKGLFNSFDSAYRYQSLKVVLGQNISNIKKQKGAKRGPDVAATGATTAAAAATTAAAGTAAATTAAPVAGAAAEQAAEPEDRAPEAQRQPL</sequence>
<protein>
    <submittedName>
        <fullName evidence="2">Uncharacterized protein</fullName>
    </submittedName>
</protein>
<name>A0A835WIR1_9CHLO</name>
<feature type="region of interest" description="Disordered" evidence="1">
    <location>
        <begin position="113"/>
        <end position="141"/>
    </location>
</feature>
<evidence type="ECO:0000256" key="1">
    <source>
        <dbReference type="SAM" id="MobiDB-lite"/>
    </source>
</evidence>
<keyword evidence="3" id="KW-1185">Reference proteome</keyword>
<evidence type="ECO:0000313" key="3">
    <source>
        <dbReference type="Proteomes" id="UP000613740"/>
    </source>
</evidence>
<feature type="compositionally biased region" description="Low complexity" evidence="1">
    <location>
        <begin position="113"/>
        <end position="126"/>
    </location>
</feature>